<feature type="domain" description="Amidohydrolase-related" evidence="2">
    <location>
        <begin position="5"/>
        <end position="286"/>
    </location>
</feature>
<dbReference type="RefSeq" id="WP_044056014.1">
    <property type="nucleotide sequence ID" value="NZ_CBCSKJ010000001.1"/>
</dbReference>
<dbReference type="PANTHER" id="PTHR43569">
    <property type="entry name" value="AMIDOHYDROLASE"/>
    <property type="match status" value="1"/>
</dbReference>
<dbReference type="GeneID" id="78253977"/>
<dbReference type="InterPro" id="IPR006680">
    <property type="entry name" value="Amidohydro-rel"/>
</dbReference>
<dbReference type="AlphaFoldDB" id="A0A075NZ06"/>
<dbReference type="Proteomes" id="UP000056090">
    <property type="component" value="Chromosome"/>
</dbReference>
<dbReference type="EMBL" id="CP008849">
    <property type="protein sequence ID" value="AIF97810.1"/>
    <property type="molecule type" value="Genomic_DNA"/>
</dbReference>
<name>A0A075NZ06_9ALTE</name>
<dbReference type="SUPFAM" id="SSF51556">
    <property type="entry name" value="Metallo-dependent hydrolases"/>
    <property type="match status" value="1"/>
</dbReference>
<accession>A0A075NZ06</accession>
<reference evidence="3 4" key="1">
    <citation type="submission" date="2014-06" db="EMBL/GenBank/DDBJ databases">
        <title>Genomes of Alteromonas australica, a world apart.</title>
        <authorList>
            <person name="Gonzaga A."/>
            <person name="Lopez-Perez M."/>
            <person name="Rodriguez-Valera F."/>
        </authorList>
    </citation>
    <scope>NUCLEOTIDE SEQUENCE [LARGE SCALE GENOMIC DNA]</scope>
    <source>
        <strain evidence="3 4">H 17</strain>
    </source>
</reference>
<comment type="similarity">
    <text evidence="1">Belongs to the metallo-dependent hydrolases superfamily.</text>
</comment>
<evidence type="ECO:0000313" key="3">
    <source>
        <dbReference type="EMBL" id="AIF97810.1"/>
    </source>
</evidence>
<dbReference type="Gene3D" id="3.20.20.140">
    <property type="entry name" value="Metal-dependent hydrolases"/>
    <property type="match status" value="1"/>
</dbReference>
<protein>
    <recommendedName>
        <fullName evidence="2">Amidohydrolase-related domain-containing protein</fullName>
    </recommendedName>
</protein>
<keyword evidence="4" id="KW-1185">Reference proteome</keyword>
<dbReference type="Pfam" id="PF04909">
    <property type="entry name" value="Amidohydro_2"/>
    <property type="match status" value="1"/>
</dbReference>
<evidence type="ECO:0000313" key="4">
    <source>
        <dbReference type="Proteomes" id="UP000056090"/>
    </source>
</evidence>
<dbReference type="GO" id="GO:0016787">
    <property type="term" value="F:hydrolase activity"/>
    <property type="evidence" value="ECO:0007669"/>
    <property type="project" value="InterPro"/>
</dbReference>
<dbReference type="InterPro" id="IPR052350">
    <property type="entry name" value="Metallo-dep_Lactonases"/>
</dbReference>
<evidence type="ECO:0000256" key="1">
    <source>
        <dbReference type="ARBA" id="ARBA00038310"/>
    </source>
</evidence>
<dbReference type="PANTHER" id="PTHR43569:SF2">
    <property type="entry name" value="AMIDOHYDROLASE-RELATED DOMAIN-CONTAINING PROTEIN"/>
    <property type="match status" value="1"/>
</dbReference>
<gene>
    <name evidence="3" type="ORF">EP13_03355</name>
</gene>
<evidence type="ECO:0000259" key="2">
    <source>
        <dbReference type="Pfam" id="PF04909"/>
    </source>
</evidence>
<dbReference type="eggNOG" id="COG3618">
    <property type="taxonomic scope" value="Bacteria"/>
</dbReference>
<dbReference type="KEGG" id="aal:EP13_03355"/>
<organism evidence="3 4">
    <name type="scientific">Alteromonas australica</name>
    <dbReference type="NCBI Taxonomy" id="589873"/>
    <lineage>
        <taxon>Bacteria</taxon>
        <taxon>Pseudomonadati</taxon>
        <taxon>Pseudomonadota</taxon>
        <taxon>Gammaproteobacteria</taxon>
        <taxon>Alteromonadales</taxon>
        <taxon>Alteromonadaceae</taxon>
        <taxon>Alteromonas/Salinimonas group</taxon>
        <taxon>Alteromonas</taxon>
    </lineage>
</organism>
<proteinExistence type="inferred from homology"/>
<sequence>MTWFDPHLHFFALQQGDYDWLKPDNPPFWPDKPRIACNTTERHLMTQSQGKVEGFVHIEAGYNNRLPWREIEYLDRHCSLPFKAVACIDLTDPQACSTVDNLLRWRSVTGLRHILGDEATTLLTTPRVKHCLAHISHRQLSFDAQLDLTDSTAVTALLNVISALPQLKVMINHTGASFLAARSAKKKHLWLRHIQLLSECPGVAMKMSGWEMASRDWRWQEVARVCDALFERVPYHQLMFASNFPLCGWRLPYLALWQGYEKLVAQLPKKVQRGLLHENATQWYRLNGK</sequence>
<dbReference type="InterPro" id="IPR032466">
    <property type="entry name" value="Metal_Hydrolase"/>
</dbReference>